<keyword evidence="1" id="KW-1133">Transmembrane helix</keyword>
<name>A0A1Y2BX70_9FUNG</name>
<evidence type="ECO:0000313" key="3">
    <source>
        <dbReference type="Proteomes" id="UP000193642"/>
    </source>
</evidence>
<evidence type="ECO:0000256" key="1">
    <source>
        <dbReference type="SAM" id="Phobius"/>
    </source>
</evidence>
<keyword evidence="3" id="KW-1185">Reference proteome</keyword>
<dbReference type="OrthoDB" id="10489510at2759"/>
<keyword evidence="1" id="KW-0812">Transmembrane</keyword>
<feature type="transmembrane region" description="Helical" evidence="1">
    <location>
        <begin position="75"/>
        <end position="95"/>
    </location>
</feature>
<sequence length="169" mass="18151">MPQVHIATKFGAVLFLVWGILHLWVPYDAFHNFHEGGLEKAVLGIAGGPNSPLDKVQVPKDAATANLMEGLIKNFVLDVGGYGVLGVAVAFKLWIEGDLFAFLLGLVVIGIADMSFLYFLVVPGGVIDLKFEVVLGPLVWFLAILVTPVGLFYGAQGGKNSSKNKKKVQ</sequence>
<gene>
    <name evidence="2" type="ORF">BCR33DRAFT_853496</name>
</gene>
<feature type="transmembrane region" description="Helical" evidence="1">
    <location>
        <begin position="133"/>
        <end position="155"/>
    </location>
</feature>
<accession>A0A1Y2BX70</accession>
<dbReference type="EMBL" id="MCGO01000040">
    <property type="protein sequence ID" value="ORY39351.1"/>
    <property type="molecule type" value="Genomic_DNA"/>
</dbReference>
<proteinExistence type="predicted"/>
<reference evidence="2 3" key="1">
    <citation type="submission" date="2016-07" db="EMBL/GenBank/DDBJ databases">
        <title>Pervasive Adenine N6-methylation of Active Genes in Fungi.</title>
        <authorList>
            <consortium name="DOE Joint Genome Institute"/>
            <person name="Mondo S.J."/>
            <person name="Dannebaum R.O."/>
            <person name="Kuo R.C."/>
            <person name="Labutti K."/>
            <person name="Haridas S."/>
            <person name="Kuo A."/>
            <person name="Salamov A."/>
            <person name="Ahrendt S.R."/>
            <person name="Lipzen A."/>
            <person name="Sullivan W."/>
            <person name="Andreopoulos W.B."/>
            <person name="Clum A."/>
            <person name="Lindquist E."/>
            <person name="Daum C."/>
            <person name="Ramamoorthy G.K."/>
            <person name="Gryganskyi A."/>
            <person name="Culley D."/>
            <person name="Magnuson J.K."/>
            <person name="James T.Y."/>
            <person name="O'Malley M.A."/>
            <person name="Stajich J.E."/>
            <person name="Spatafora J.W."/>
            <person name="Visel A."/>
            <person name="Grigoriev I.V."/>
        </authorList>
    </citation>
    <scope>NUCLEOTIDE SEQUENCE [LARGE SCALE GENOMIC DNA]</scope>
    <source>
        <strain evidence="2 3">JEL800</strain>
    </source>
</reference>
<comment type="caution">
    <text evidence="2">The sequence shown here is derived from an EMBL/GenBank/DDBJ whole genome shotgun (WGS) entry which is preliminary data.</text>
</comment>
<organism evidence="2 3">
    <name type="scientific">Rhizoclosmatium globosum</name>
    <dbReference type="NCBI Taxonomy" id="329046"/>
    <lineage>
        <taxon>Eukaryota</taxon>
        <taxon>Fungi</taxon>
        <taxon>Fungi incertae sedis</taxon>
        <taxon>Chytridiomycota</taxon>
        <taxon>Chytridiomycota incertae sedis</taxon>
        <taxon>Chytridiomycetes</taxon>
        <taxon>Chytridiales</taxon>
        <taxon>Chytriomycetaceae</taxon>
        <taxon>Rhizoclosmatium</taxon>
    </lineage>
</organism>
<feature type="transmembrane region" description="Helical" evidence="1">
    <location>
        <begin position="101"/>
        <end position="121"/>
    </location>
</feature>
<evidence type="ECO:0000313" key="2">
    <source>
        <dbReference type="EMBL" id="ORY39351.1"/>
    </source>
</evidence>
<dbReference type="Proteomes" id="UP000193642">
    <property type="component" value="Unassembled WGS sequence"/>
</dbReference>
<keyword evidence="1" id="KW-0472">Membrane</keyword>
<protein>
    <submittedName>
        <fullName evidence="2">Uncharacterized protein</fullName>
    </submittedName>
</protein>
<dbReference type="AlphaFoldDB" id="A0A1Y2BX70"/>
<feature type="transmembrane region" description="Helical" evidence="1">
    <location>
        <begin position="6"/>
        <end position="25"/>
    </location>
</feature>